<dbReference type="RefSeq" id="WP_238241530.1">
    <property type="nucleotide sequence ID" value="NZ_BPQQ01000104.1"/>
</dbReference>
<dbReference type="InterPro" id="IPR010234">
    <property type="entry name" value="Phasin_subfam-2"/>
</dbReference>
<proteinExistence type="predicted"/>
<reference evidence="2" key="1">
    <citation type="journal article" date="2021" name="Front. Microbiol.">
        <title>Comprehensive Comparative Genomics and Phenotyping of Methylobacterium Species.</title>
        <authorList>
            <person name="Alessa O."/>
            <person name="Ogura Y."/>
            <person name="Fujitani Y."/>
            <person name="Takami H."/>
            <person name="Hayashi T."/>
            <person name="Sahin N."/>
            <person name="Tani A."/>
        </authorList>
    </citation>
    <scope>NUCLEOTIDE SEQUENCE</scope>
    <source>
        <strain evidence="2">DSM 17168</strain>
    </source>
</reference>
<evidence type="ECO:0000313" key="2">
    <source>
        <dbReference type="EMBL" id="GJE04160.1"/>
    </source>
</evidence>
<dbReference type="EMBL" id="BPQQ01000104">
    <property type="protein sequence ID" value="GJE04160.1"/>
    <property type="molecule type" value="Genomic_DNA"/>
</dbReference>
<sequence length="129" mass="13884">MADKKGFEVSDEMRATAEKGLQQARNALGSLLGTARKVADSVQSSTETAQSTAGTAVTKGFDYTEQHIAATFDFAEKLVRSRDIKEAMDLQSEYMRNQIAALQTQAKEFTTLTEDAVKSASNDPSAAKG</sequence>
<evidence type="ECO:0000313" key="3">
    <source>
        <dbReference type="Proteomes" id="UP001055153"/>
    </source>
</evidence>
<organism evidence="2 3">
    <name type="scientific">Methylobacterium isbiliense</name>
    <dbReference type="NCBI Taxonomy" id="315478"/>
    <lineage>
        <taxon>Bacteria</taxon>
        <taxon>Pseudomonadati</taxon>
        <taxon>Pseudomonadota</taxon>
        <taxon>Alphaproteobacteria</taxon>
        <taxon>Hyphomicrobiales</taxon>
        <taxon>Methylobacteriaceae</taxon>
        <taxon>Methylobacterium</taxon>
    </lineage>
</organism>
<name>A0ABQ4SQL6_9HYPH</name>
<dbReference type="NCBIfam" id="TIGR01985">
    <property type="entry name" value="phasin_2"/>
    <property type="match status" value="1"/>
</dbReference>
<gene>
    <name evidence="2" type="ORF">GMJLKIPL_6121</name>
</gene>
<feature type="domain" description="Phasin" evidence="1">
    <location>
        <begin position="34"/>
        <end position="120"/>
    </location>
</feature>
<accession>A0ABQ4SQL6</accession>
<dbReference type="InterPro" id="IPR018968">
    <property type="entry name" value="Phasin"/>
</dbReference>
<dbReference type="Pfam" id="PF09361">
    <property type="entry name" value="Phasin_2"/>
    <property type="match status" value="1"/>
</dbReference>
<protein>
    <recommendedName>
        <fullName evidence="1">Phasin domain-containing protein</fullName>
    </recommendedName>
</protein>
<dbReference type="Proteomes" id="UP001055153">
    <property type="component" value="Unassembled WGS sequence"/>
</dbReference>
<reference evidence="2" key="2">
    <citation type="submission" date="2021-08" db="EMBL/GenBank/DDBJ databases">
        <authorList>
            <person name="Tani A."/>
            <person name="Ola A."/>
            <person name="Ogura Y."/>
            <person name="Katsura K."/>
            <person name="Hayashi T."/>
        </authorList>
    </citation>
    <scope>NUCLEOTIDE SEQUENCE</scope>
    <source>
        <strain evidence="2">DSM 17168</strain>
    </source>
</reference>
<keyword evidence="3" id="KW-1185">Reference proteome</keyword>
<evidence type="ECO:0000259" key="1">
    <source>
        <dbReference type="Pfam" id="PF09361"/>
    </source>
</evidence>
<comment type="caution">
    <text evidence="2">The sequence shown here is derived from an EMBL/GenBank/DDBJ whole genome shotgun (WGS) entry which is preliminary data.</text>
</comment>